<dbReference type="Proteomes" id="UP000614047">
    <property type="component" value="Unassembled WGS sequence"/>
</dbReference>
<dbReference type="InterPro" id="IPR014710">
    <property type="entry name" value="RmlC-like_jellyroll"/>
</dbReference>
<dbReference type="InterPro" id="IPR052535">
    <property type="entry name" value="Bacilysin_H2HPP_isomerase"/>
</dbReference>
<dbReference type="Pfam" id="PF07883">
    <property type="entry name" value="Cupin_2"/>
    <property type="match status" value="1"/>
</dbReference>
<feature type="compositionally biased region" description="Acidic residues" evidence="1">
    <location>
        <begin position="124"/>
        <end position="145"/>
    </location>
</feature>
<keyword evidence="3" id="KW-0560">Oxidoreductase</keyword>
<dbReference type="GO" id="GO:0051213">
    <property type="term" value="F:dioxygenase activity"/>
    <property type="evidence" value="ECO:0007669"/>
    <property type="project" value="UniProtKB-KW"/>
</dbReference>
<dbReference type="SUPFAM" id="SSF51182">
    <property type="entry name" value="RmlC-like cupins"/>
    <property type="match status" value="1"/>
</dbReference>
<organism evidence="3 4">
    <name type="scientific">Actinomadura viridis</name>
    <dbReference type="NCBI Taxonomy" id="58110"/>
    <lineage>
        <taxon>Bacteria</taxon>
        <taxon>Bacillati</taxon>
        <taxon>Actinomycetota</taxon>
        <taxon>Actinomycetes</taxon>
        <taxon>Streptosporangiales</taxon>
        <taxon>Thermomonosporaceae</taxon>
        <taxon>Actinomadura</taxon>
    </lineage>
</organism>
<keyword evidence="3" id="KW-0223">Dioxygenase</keyword>
<dbReference type="Gene3D" id="2.60.120.10">
    <property type="entry name" value="Jelly Rolls"/>
    <property type="match status" value="1"/>
</dbReference>
<dbReference type="InterPro" id="IPR013096">
    <property type="entry name" value="Cupin_2"/>
</dbReference>
<gene>
    <name evidence="3" type="ORF">IW256_006599</name>
</gene>
<name>A0A931DRJ1_9ACTN</name>
<dbReference type="PANTHER" id="PTHR40112">
    <property type="entry name" value="H2HPP ISOMERASE"/>
    <property type="match status" value="1"/>
</dbReference>
<feature type="domain" description="Cupin type-2" evidence="2">
    <location>
        <begin position="43"/>
        <end position="106"/>
    </location>
</feature>
<dbReference type="PANTHER" id="PTHR40112:SF1">
    <property type="entry name" value="H2HPP ISOMERASE"/>
    <property type="match status" value="1"/>
</dbReference>
<dbReference type="RefSeq" id="WP_197014664.1">
    <property type="nucleotide sequence ID" value="NZ_BAABES010000009.1"/>
</dbReference>
<evidence type="ECO:0000259" key="2">
    <source>
        <dbReference type="Pfam" id="PF07883"/>
    </source>
</evidence>
<dbReference type="EMBL" id="JADOUA010000001">
    <property type="protein sequence ID" value="MBG6092486.1"/>
    <property type="molecule type" value="Genomic_DNA"/>
</dbReference>
<evidence type="ECO:0000313" key="4">
    <source>
        <dbReference type="Proteomes" id="UP000614047"/>
    </source>
</evidence>
<dbReference type="AlphaFoldDB" id="A0A931DRJ1"/>
<reference evidence="3" key="1">
    <citation type="submission" date="2020-11" db="EMBL/GenBank/DDBJ databases">
        <title>Sequencing the genomes of 1000 actinobacteria strains.</title>
        <authorList>
            <person name="Klenk H.-P."/>
        </authorList>
    </citation>
    <scope>NUCLEOTIDE SEQUENCE</scope>
    <source>
        <strain evidence="3">DSM 43175</strain>
    </source>
</reference>
<feature type="region of interest" description="Disordered" evidence="1">
    <location>
        <begin position="120"/>
        <end position="145"/>
    </location>
</feature>
<evidence type="ECO:0000256" key="1">
    <source>
        <dbReference type="SAM" id="MobiDB-lite"/>
    </source>
</evidence>
<evidence type="ECO:0000313" key="3">
    <source>
        <dbReference type="EMBL" id="MBG6092486.1"/>
    </source>
</evidence>
<proteinExistence type="predicted"/>
<accession>A0A931DRJ1</accession>
<keyword evidence="4" id="KW-1185">Reference proteome</keyword>
<protein>
    <submittedName>
        <fullName evidence="3">Quercetin dioxygenase-like cupin family protein</fullName>
    </submittedName>
</protein>
<comment type="caution">
    <text evidence="3">The sequence shown here is derived from an EMBL/GenBank/DDBJ whole genome shotgun (WGS) entry which is preliminary data.</text>
</comment>
<dbReference type="InterPro" id="IPR011051">
    <property type="entry name" value="RmlC_Cupin_sf"/>
</dbReference>
<sequence length="145" mass="16124">MTPRNPKLYGRVIGWDDIPETRLRAGVRRKVYATDEVMIAHHRLAVGMDLNPHSHEDFDQLVLITEGRCNYYVDGVANPMGPGDMLLVPRGAEHYIEPLEEPCVNVDIFVPPRADFAPSLAYVDDLDGPDEPDGPDGPDEPGEHP</sequence>